<dbReference type="EMBL" id="BSYO01000017">
    <property type="protein sequence ID" value="GMH16994.1"/>
    <property type="molecule type" value="Genomic_DNA"/>
</dbReference>
<name>A0AAD3XUE5_NEPGR</name>
<evidence type="ECO:0000313" key="1">
    <source>
        <dbReference type="EMBL" id="GMH16994.1"/>
    </source>
</evidence>
<dbReference type="Proteomes" id="UP001279734">
    <property type="component" value="Unassembled WGS sequence"/>
</dbReference>
<sequence>MDGRLGVPSFSPRIASLSIKGTSPLMTDEVSPPLSVCRLSSSLRSCGSSTLRCEDVGTHTNFDSDASLLPRKVLPCPTLASTSVEGVDIMNKRELLRAPGSVSLQETVTGTLKASWSSVVKQGLPGGNPSSDSFIPRMLDGSSL</sequence>
<reference evidence="1" key="1">
    <citation type="submission" date="2023-05" db="EMBL/GenBank/DDBJ databases">
        <title>Nepenthes gracilis genome sequencing.</title>
        <authorList>
            <person name="Fukushima K."/>
        </authorList>
    </citation>
    <scope>NUCLEOTIDE SEQUENCE</scope>
    <source>
        <strain evidence="1">SING2019-196</strain>
    </source>
</reference>
<accession>A0AAD3XUE5</accession>
<organism evidence="1 2">
    <name type="scientific">Nepenthes gracilis</name>
    <name type="common">Slender pitcher plant</name>
    <dbReference type="NCBI Taxonomy" id="150966"/>
    <lineage>
        <taxon>Eukaryota</taxon>
        <taxon>Viridiplantae</taxon>
        <taxon>Streptophyta</taxon>
        <taxon>Embryophyta</taxon>
        <taxon>Tracheophyta</taxon>
        <taxon>Spermatophyta</taxon>
        <taxon>Magnoliopsida</taxon>
        <taxon>eudicotyledons</taxon>
        <taxon>Gunneridae</taxon>
        <taxon>Pentapetalae</taxon>
        <taxon>Caryophyllales</taxon>
        <taxon>Nepenthaceae</taxon>
        <taxon>Nepenthes</taxon>
    </lineage>
</organism>
<protein>
    <submittedName>
        <fullName evidence="1">Uncharacterized protein</fullName>
    </submittedName>
</protein>
<dbReference type="AlphaFoldDB" id="A0AAD3XUE5"/>
<evidence type="ECO:0000313" key="2">
    <source>
        <dbReference type="Proteomes" id="UP001279734"/>
    </source>
</evidence>
<comment type="caution">
    <text evidence="1">The sequence shown here is derived from an EMBL/GenBank/DDBJ whole genome shotgun (WGS) entry which is preliminary data.</text>
</comment>
<proteinExistence type="predicted"/>
<keyword evidence="2" id="KW-1185">Reference proteome</keyword>
<gene>
    <name evidence="1" type="ORF">Nepgr_018835</name>
</gene>